<dbReference type="GO" id="GO:0016020">
    <property type="term" value="C:membrane"/>
    <property type="evidence" value="ECO:0007669"/>
    <property type="project" value="UniProtKB-SubCell"/>
</dbReference>
<feature type="transmembrane region" description="Helical" evidence="5">
    <location>
        <begin position="318"/>
        <end position="336"/>
    </location>
</feature>
<feature type="transmembrane region" description="Helical" evidence="5">
    <location>
        <begin position="93"/>
        <end position="116"/>
    </location>
</feature>
<feature type="domain" description="Sugar phosphate transporter" evidence="6">
    <location>
        <begin position="34"/>
        <end position="330"/>
    </location>
</feature>
<keyword evidence="4 5" id="KW-0472">Membrane</keyword>
<feature type="transmembrane region" description="Helical" evidence="5">
    <location>
        <begin position="152"/>
        <end position="170"/>
    </location>
</feature>
<accession>A0AAV5ATP9</accession>
<keyword evidence="2 5" id="KW-0812">Transmembrane</keyword>
<feature type="transmembrane region" description="Helical" evidence="5">
    <location>
        <begin position="176"/>
        <end position="195"/>
    </location>
</feature>
<evidence type="ECO:0000256" key="2">
    <source>
        <dbReference type="ARBA" id="ARBA00022692"/>
    </source>
</evidence>
<evidence type="ECO:0000256" key="3">
    <source>
        <dbReference type="ARBA" id="ARBA00022989"/>
    </source>
</evidence>
<sequence length="355" mass="39503">MSTLTSYSGLTLQQLFSFNSRKCRRFFNSEPFWLLLYFLFNLSLTLYNKLVLVRFPFPYTLTALHTFSGTLGSYLAMEFNYFTPSNLSKRETFLLSLFSLLYTINIAISNLSLQLVTVPFHQVVRASTPIFIIILSYLFLSRTTISVPKLVALLPVIAGVALATYGDYYFSMPGLLLTLLGTLLAALKTIATHLLQTGQYTSSQRFARILPTRALKLHPLDLLLRMSPLAFIQCVIYAHLSGELDRVHAYSVNNMNSRRAASLAINAAIAFALNVVSFTANSKVGPLSMTVAANVKQVLTILLAVSIFNLTITPTNALGIALTLFGGAWYAVVEYYEKRRQSRLRSLTSPSVAKD</sequence>
<dbReference type="Pfam" id="PF03151">
    <property type="entry name" value="TPT"/>
    <property type="match status" value="1"/>
</dbReference>
<comment type="caution">
    <text evidence="7">The sequence shown here is derived from an EMBL/GenBank/DDBJ whole genome shotgun (WGS) entry which is preliminary data.</text>
</comment>
<gene>
    <name evidence="7" type="ORF">Clacol_010414</name>
</gene>
<dbReference type="InterPro" id="IPR050186">
    <property type="entry name" value="TPT_transporter"/>
</dbReference>
<dbReference type="Proteomes" id="UP001050691">
    <property type="component" value="Unassembled WGS sequence"/>
</dbReference>
<evidence type="ECO:0000256" key="4">
    <source>
        <dbReference type="ARBA" id="ARBA00023136"/>
    </source>
</evidence>
<organism evidence="7 8">
    <name type="scientific">Clathrus columnatus</name>
    <dbReference type="NCBI Taxonomy" id="1419009"/>
    <lineage>
        <taxon>Eukaryota</taxon>
        <taxon>Fungi</taxon>
        <taxon>Dikarya</taxon>
        <taxon>Basidiomycota</taxon>
        <taxon>Agaricomycotina</taxon>
        <taxon>Agaricomycetes</taxon>
        <taxon>Phallomycetidae</taxon>
        <taxon>Phallales</taxon>
        <taxon>Clathraceae</taxon>
        <taxon>Clathrus</taxon>
    </lineage>
</organism>
<protein>
    <recommendedName>
        <fullName evidence="6">Sugar phosphate transporter domain-containing protein</fullName>
    </recommendedName>
</protein>
<reference evidence="7" key="1">
    <citation type="submission" date="2021-10" db="EMBL/GenBank/DDBJ databases">
        <title>De novo Genome Assembly of Clathrus columnatus (Basidiomycota, Fungi) Using Illumina and Nanopore Sequence Data.</title>
        <authorList>
            <person name="Ogiso-Tanaka E."/>
            <person name="Itagaki H."/>
            <person name="Hosoya T."/>
            <person name="Hosaka K."/>
        </authorList>
    </citation>
    <scope>NUCLEOTIDE SEQUENCE</scope>
    <source>
        <strain evidence="7">MO-923</strain>
    </source>
</reference>
<feature type="transmembrane region" description="Helical" evidence="5">
    <location>
        <begin position="260"/>
        <end position="279"/>
    </location>
</feature>
<dbReference type="InterPro" id="IPR004853">
    <property type="entry name" value="Sugar_P_trans_dom"/>
</dbReference>
<evidence type="ECO:0000259" key="6">
    <source>
        <dbReference type="Pfam" id="PF03151"/>
    </source>
</evidence>
<name>A0AAV5ATP9_9AGAM</name>
<feature type="transmembrane region" description="Helical" evidence="5">
    <location>
        <begin position="59"/>
        <end position="81"/>
    </location>
</feature>
<keyword evidence="3 5" id="KW-1133">Transmembrane helix</keyword>
<dbReference type="AlphaFoldDB" id="A0AAV5ATP9"/>
<evidence type="ECO:0000256" key="1">
    <source>
        <dbReference type="ARBA" id="ARBA00004141"/>
    </source>
</evidence>
<feature type="transmembrane region" description="Helical" evidence="5">
    <location>
        <begin position="122"/>
        <end position="140"/>
    </location>
</feature>
<evidence type="ECO:0000313" key="7">
    <source>
        <dbReference type="EMBL" id="GJJ16134.1"/>
    </source>
</evidence>
<keyword evidence="8" id="KW-1185">Reference proteome</keyword>
<proteinExistence type="predicted"/>
<dbReference type="PANTHER" id="PTHR11132">
    <property type="entry name" value="SOLUTE CARRIER FAMILY 35"/>
    <property type="match status" value="1"/>
</dbReference>
<feature type="transmembrane region" description="Helical" evidence="5">
    <location>
        <begin position="31"/>
        <end position="47"/>
    </location>
</feature>
<comment type="subcellular location">
    <subcellularLocation>
        <location evidence="1">Membrane</location>
        <topology evidence="1">Multi-pass membrane protein</topology>
    </subcellularLocation>
</comment>
<dbReference type="EMBL" id="BPWL01000013">
    <property type="protein sequence ID" value="GJJ16134.1"/>
    <property type="molecule type" value="Genomic_DNA"/>
</dbReference>
<evidence type="ECO:0000256" key="5">
    <source>
        <dbReference type="SAM" id="Phobius"/>
    </source>
</evidence>
<evidence type="ECO:0000313" key="8">
    <source>
        <dbReference type="Proteomes" id="UP001050691"/>
    </source>
</evidence>